<dbReference type="SUPFAM" id="SSF49785">
    <property type="entry name" value="Galactose-binding domain-like"/>
    <property type="match status" value="1"/>
</dbReference>
<dbReference type="InterPro" id="IPR018247">
    <property type="entry name" value="EF_Hand_1_Ca_BS"/>
</dbReference>
<evidence type="ECO:0000313" key="5">
    <source>
        <dbReference type="EMBL" id="ACL16791.1"/>
    </source>
</evidence>
<dbReference type="Gene3D" id="2.60.120.260">
    <property type="entry name" value="Galactose-binding domain-like"/>
    <property type="match status" value="1"/>
</dbReference>
<dbReference type="EMBL" id="CP001338">
    <property type="protein sequence ID" value="ACL16791.1"/>
    <property type="molecule type" value="Genomic_DNA"/>
</dbReference>
<dbReference type="PROSITE" id="PS00018">
    <property type="entry name" value="EF_HAND_1"/>
    <property type="match status" value="1"/>
</dbReference>
<keyword evidence="2" id="KW-0812">Transmembrane</keyword>
<keyword evidence="6" id="KW-1185">Reference proteome</keyword>
<keyword evidence="1" id="KW-0732">Signal</keyword>
<dbReference type="SMART" id="SM00606">
    <property type="entry name" value="CBD_IV"/>
    <property type="match status" value="1"/>
</dbReference>
<reference evidence="5 6" key="1">
    <citation type="journal article" date="2015" name="Genome Announc.">
        <title>Complete Genome Sequence of Methanosphaerula palustris E1-9CT, a Hydrogenotrophic Methanogen Isolated from a Minerotrophic Fen Peatland.</title>
        <authorList>
            <person name="Cadillo-Quiroz H."/>
            <person name="Browne P."/>
            <person name="Kyrpides N."/>
            <person name="Woyke T."/>
            <person name="Goodwin L."/>
            <person name="Detter C."/>
            <person name="Yavitt J.B."/>
            <person name="Zinder S.H."/>
        </authorList>
    </citation>
    <scope>NUCLEOTIDE SEQUENCE [LARGE SCALE GENOMIC DNA]</scope>
    <source>
        <strain evidence="6">ATCC BAA-1556 / DSM 19958 / E1-9c</strain>
    </source>
</reference>
<keyword evidence="2" id="KW-1133">Transmembrane helix</keyword>
<dbReference type="Proteomes" id="UP000002457">
    <property type="component" value="Chromosome"/>
</dbReference>
<dbReference type="InterPro" id="IPR002048">
    <property type="entry name" value="EF_hand_dom"/>
</dbReference>
<dbReference type="GO" id="GO:0030246">
    <property type="term" value="F:carbohydrate binding"/>
    <property type="evidence" value="ECO:0007669"/>
    <property type="project" value="InterPro"/>
</dbReference>
<dbReference type="InterPro" id="IPR005084">
    <property type="entry name" value="CBM6"/>
</dbReference>
<sequence>MTSEDKFSREEPIMTRSRLPLVVLMILGAWFIIHTAGAVSLTIDYPSPNETTMAEMRDFYVTGAIPAGITTPGDVRIEVFSGASAVGTPVRTLESHVDPLTGTTPLSAIAADYPNGSAKGTVMVPDLVSEPGGLLETWNKVIVTPEYYSGLVLGGATKQFDTTYTDRDGRPLHDLVAGEFTIRVTGLSGDLHGLTAEKQITLGKTHAALGRFSPPAQVNRLTAFARENGYRTYIDSFPGYFFWNNTGYVIPGRWVRNNAIEVVNDCPGTTVDTVGAAENDLFLYNIRNTSATYTIETSTLIRTGMVDSPQTVYHYYTAGEPVYTYTARENGSRVSFNSTLSTLAHGDRLALTRAELRMENDSDPIVDLADTTQKRLDLLPGDGIDVESDETCLLYGVVAPIPAPVVPGPSGKDGTPTNRIASIEWTLVDAGGAAVANSTIPVELGRRTDPAKPSEITTSLYEFGGAIGTGTPPGRYTLSIKGLDETGTAVDGTTEEVPLCIDATPTPTPEPNTNHLVSGRIEVEDYDLGGEGVAYHDTTAGNEGGVYRQDDVDIEMTGGEKTPNVGWVRDGEWLCYTTNVTQSGNYTVTARVASPHSGRQITLSVAGGDTASIAVPDTGSFATFANVTVPIHLTAGTHSLVLTFFGDGQNIDWLTFTQETVPIKIVPGGSGIPLDLNGDGWYEDVNGNGVFDFHDVVLFFNQMDWIEANEPVAGFDFNGNGRIDFNDIVTVFNEV</sequence>
<dbReference type="CDD" id="cd14254">
    <property type="entry name" value="Dockerin_II"/>
    <property type="match status" value="1"/>
</dbReference>
<dbReference type="eggNOG" id="arCOG03611">
    <property type="taxonomic scope" value="Archaea"/>
</dbReference>
<dbReference type="PROSITE" id="PS51175">
    <property type="entry name" value="CBM6"/>
    <property type="match status" value="1"/>
</dbReference>
<feature type="transmembrane region" description="Helical" evidence="2">
    <location>
        <begin position="21"/>
        <end position="43"/>
    </location>
</feature>
<gene>
    <name evidence="5" type="ordered locus">Mpal_1469</name>
</gene>
<dbReference type="InterPro" id="IPR008979">
    <property type="entry name" value="Galactose-bd-like_sf"/>
</dbReference>
<evidence type="ECO:0000256" key="1">
    <source>
        <dbReference type="ARBA" id="ARBA00022729"/>
    </source>
</evidence>
<dbReference type="KEGG" id="mpl:Mpal_1469"/>
<evidence type="ECO:0000256" key="2">
    <source>
        <dbReference type="SAM" id="Phobius"/>
    </source>
</evidence>
<dbReference type="STRING" id="521011.Mpal_1469"/>
<keyword evidence="2" id="KW-0472">Membrane</keyword>
<dbReference type="CDD" id="cd04080">
    <property type="entry name" value="CBM6_cellulase-like"/>
    <property type="match status" value="1"/>
</dbReference>
<dbReference type="AlphaFoldDB" id="B8GI51"/>
<feature type="domain" description="CBM6" evidence="4">
    <location>
        <begin position="519"/>
        <end position="657"/>
    </location>
</feature>
<feature type="domain" description="EF-hand" evidence="3">
    <location>
        <begin position="715"/>
        <end position="735"/>
    </location>
</feature>
<dbReference type="InterPro" id="IPR036439">
    <property type="entry name" value="Dockerin_dom_sf"/>
</dbReference>
<protein>
    <submittedName>
        <fullName evidence="5">Carbohydrate binding family 6</fullName>
    </submittedName>
</protein>
<name>B8GI51_METPE</name>
<dbReference type="GO" id="GO:0005509">
    <property type="term" value="F:calcium ion binding"/>
    <property type="evidence" value="ECO:0007669"/>
    <property type="project" value="InterPro"/>
</dbReference>
<evidence type="ECO:0000313" key="6">
    <source>
        <dbReference type="Proteomes" id="UP000002457"/>
    </source>
</evidence>
<proteinExistence type="predicted"/>
<evidence type="ECO:0000259" key="3">
    <source>
        <dbReference type="PROSITE" id="PS50222"/>
    </source>
</evidence>
<dbReference type="SUPFAM" id="SSF63446">
    <property type="entry name" value="Type I dockerin domain"/>
    <property type="match status" value="1"/>
</dbReference>
<dbReference type="GO" id="GO:0000272">
    <property type="term" value="P:polysaccharide catabolic process"/>
    <property type="evidence" value="ECO:0007669"/>
    <property type="project" value="InterPro"/>
</dbReference>
<organism evidence="5 6">
    <name type="scientific">Methanosphaerula palustris (strain ATCC BAA-1556 / DSM 19958 / E1-9c)</name>
    <dbReference type="NCBI Taxonomy" id="521011"/>
    <lineage>
        <taxon>Archaea</taxon>
        <taxon>Methanobacteriati</taxon>
        <taxon>Methanobacteriota</taxon>
        <taxon>Stenosarchaea group</taxon>
        <taxon>Methanomicrobia</taxon>
        <taxon>Methanomicrobiales</taxon>
        <taxon>Methanoregulaceae</taxon>
        <taxon>Methanosphaerula</taxon>
    </lineage>
</organism>
<evidence type="ECO:0000259" key="4">
    <source>
        <dbReference type="PROSITE" id="PS51175"/>
    </source>
</evidence>
<accession>B8GI51</accession>
<dbReference type="InterPro" id="IPR006584">
    <property type="entry name" value="Cellulose-bd_IV"/>
</dbReference>
<dbReference type="Pfam" id="PF03422">
    <property type="entry name" value="CBM_6"/>
    <property type="match status" value="1"/>
</dbReference>
<dbReference type="CAZy" id="CBM6">
    <property type="family name" value="Carbohydrate-Binding Module Family 6"/>
</dbReference>
<dbReference type="PROSITE" id="PS50222">
    <property type="entry name" value="EF_HAND_2"/>
    <property type="match status" value="1"/>
</dbReference>
<dbReference type="HOGENOM" id="CLU_377091_0_0_2"/>